<accession>A0A8X6QFJ5</accession>
<dbReference type="AlphaFoldDB" id="A0A8X6QFJ5"/>
<evidence type="ECO:0000313" key="1">
    <source>
        <dbReference type="EMBL" id="GFU24431.1"/>
    </source>
</evidence>
<evidence type="ECO:0000313" key="2">
    <source>
        <dbReference type="Proteomes" id="UP000887013"/>
    </source>
</evidence>
<gene>
    <name evidence="1" type="ORF">NPIL_43421</name>
</gene>
<keyword evidence="2" id="KW-1185">Reference proteome</keyword>
<name>A0A8X6QFJ5_NEPPI</name>
<proteinExistence type="predicted"/>
<reference evidence="1" key="1">
    <citation type="submission" date="2020-08" db="EMBL/GenBank/DDBJ databases">
        <title>Multicomponent nature underlies the extraordinary mechanical properties of spider dragline silk.</title>
        <authorList>
            <person name="Kono N."/>
            <person name="Nakamura H."/>
            <person name="Mori M."/>
            <person name="Yoshida Y."/>
            <person name="Ohtoshi R."/>
            <person name="Malay A.D."/>
            <person name="Moran D.A.P."/>
            <person name="Tomita M."/>
            <person name="Numata K."/>
            <person name="Arakawa K."/>
        </authorList>
    </citation>
    <scope>NUCLEOTIDE SEQUENCE</scope>
</reference>
<dbReference type="EMBL" id="BMAW01081436">
    <property type="protein sequence ID" value="GFU24431.1"/>
    <property type="molecule type" value="Genomic_DNA"/>
</dbReference>
<protein>
    <submittedName>
        <fullName evidence="1">Uncharacterized protein</fullName>
    </submittedName>
</protein>
<comment type="caution">
    <text evidence="1">The sequence shown here is derived from an EMBL/GenBank/DDBJ whole genome shotgun (WGS) entry which is preliminary data.</text>
</comment>
<organism evidence="1 2">
    <name type="scientific">Nephila pilipes</name>
    <name type="common">Giant wood spider</name>
    <name type="synonym">Nephila maculata</name>
    <dbReference type="NCBI Taxonomy" id="299642"/>
    <lineage>
        <taxon>Eukaryota</taxon>
        <taxon>Metazoa</taxon>
        <taxon>Ecdysozoa</taxon>
        <taxon>Arthropoda</taxon>
        <taxon>Chelicerata</taxon>
        <taxon>Arachnida</taxon>
        <taxon>Araneae</taxon>
        <taxon>Araneomorphae</taxon>
        <taxon>Entelegynae</taxon>
        <taxon>Araneoidea</taxon>
        <taxon>Nephilidae</taxon>
        <taxon>Nephila</taxon>
    </lineage>
</organism>
<dbReference type="Proteomes" id="UP000887013">
    <property type="component" value="Unassembled WGS sequence"/>
</dbReference>
<sequence>MLLHHAKWYSEPKQFNVQQPLPQCGYLEQHYGGVNVRVYGPNLPEQYLCNWDLKEIWKKKGHVVDRRLALKYENLWAFDWLYLLPFSSLLMQTSLFADWNHCG</sequence>